<dbReference type="EMBL" id="JHEG02000059">
    <property type="protein sequence ID" value="KIE07173.1"/>
    <property type="molecule type" value="Genomic_DNA"/>
</dbReference>
<sequence>MISEDILTQEFLRVVNHYYPKVGELLDGCYVKVISTYWGRPPKRLLYLGIYCSDNIMHHVQSHKEILREIAENMGLVQVVFLNATRLLRDPMSKLKDAHPRLWLDLHWVST</sequence>
<reference evidence="1" key="2">
    <citation type="submission" date="2019-11" db="EMBL/GenBank/DDBJ databases">
        <title>Improved Assembly of Tolypothrix boutellei genome.</title>
        <authorList>
            <person name="Sarangi A.N."/>
            <person name="Mukherjee M."/>
            <person name="Ghosh S."/>
            <person name="Singh D."/>
            <person name="Das A."/>
            <person name="Kant S."/>
            <person name="Prusty A."/>
            <person name="Tripathy S."/>
        </authorList>
    </citation>
    <scope>NUCLEOTIDE SEQUENCE</scope>
    <source>
        <strain evidence="1">VB521301</strain>
    </source>
</reference>
<dbReference type="AlphaFoldDB" id="A0A0C1QTJ6"/>
<dbReference type="RefSeq" id="WP_038082196.1">
    <property type="nucleotide sequence ID" value="NZ_JHEG04000001.1"/>
</dbReference>
<protein>
    <submittedName>
        <fullName evidence="2">Uncharacterized protein</fullName>
    </submittedName>
</protein>
<reference evidence="2" key="1">
    <citation type="journal article" date="2015" name="Genome Announc.">
        <title>Draft Genome Sequence of Tolypothrix boutellei Strain VB521301.</title>
        <authorList>
            <person name="Chandrababunaidu M.M."/>
            <person name="Singh D."/>
            <person name="Sen D."/>
            <person name="Bhan S."/>
            <person name="Das S."/>
            <person name="Gupta A."/>
            <person name="Adhikary S.P."/>
            <person name="Tripathy S."/>
        </authorList>
    </citation>
    <scope>NUCLEOTIDE SEQUENCE</scope>
    <source>
        <strain evidence="2">VB521301</strain>
    </source>
</reference>
<comment type="caution">
    <text evidence="2">The sequence shown here is derived from an EMBL/GenBank/DDBJ whole genome shotgun (WGS) entry which is preliminary data.</text>
</comment>
<keyword evidence="3" id="KW-1185">Reference proteome</keyword>
<dbReference type="EMBL" id="JHEG04000001">
    <property type="protein sequence ID" value="KAF3889405.1"/>
    <property type="molecule type" value="Genomic_DNA"/>
</dbReference>
<name>A0A0C1QTJ6_9CYAN</name>
<dbReference type="STRING" id="1479485.DA73_0239080"/>
<evidence type="ECO:0000313" key="2">
    <source>
        <dbReference type="EMBL" id="KIE07173.1"/>
    </source>
</evidence>
<proteinExistence type="predicted"/>
<gene>
    <name evidence="2" type="ORF">DA73_0239080</name>
    <name evidence="1" type="ORF">DA73_0400030930</name>
</gene>
<evidence type="ECO:0000313" key="3">
    <source>
        <dbReference type="Proteomes" id="UP000029738"/>
    </source>
</evidence>
<accession>A0A0C1QTJ6</accession>
<organism evidence="2">
    <name type="scientific">Tolypothrix bouteillei VB521301</name>
    <dbReference type="NCBI Taxonomy" id="1479485"/>
    <lineage>
        <taxon>Bacteria</taxon>
        <taxon>Bacillati</taxon>
        <taxon>Cyanobacteriota</taxon>
        <taxon>Cyanophyceae</taxon>
        <taxon>Nostocales</taxon>
        <taxon>Tolypothrichaceae</taxon>
        <taxon>Tolypothrix</taxon>
    </lineage>
</organism>
<evidence type="ECO:0000313" key="1">
    <source>
        <dbReference type="EMBL" id="KAF3889405.1"/>
    </source>
</evidence>
<dbReference type="Proteomes" id="UP000029738">
    <property type="component" value="Unassembled WGS sequence"/>
</dbReference>
<dbReference type="OrthoDB" id="513533at2"/>